<accession>A0AAD4L763</accession>
<feature type="region of interest" description="Disordered" evidence="1">
    <location>
        <begin position="414"/>
        <end position="451"/>
    </location>
</feature>
<organism evidence="2 3">
    <name type="scientific">Lactarius akahatsu</name>
    <dbReference type="NCBI Taxonomy" id="416441"/>
    <lineage>
        <taxon>Eukaryota</taxon>
        <taxon>Fungi</taxon>
        <taxon>Dikarya</taxon>
        <taxon>Basidiomycota</taxon>
        <taxon>Agaricomycotina</taxon>
        <taxon>Agaricomycetes</taxon>
        <taxon>Russulales</taxon>
        <taxon>Russulaceae</taxon>
        <taxon>Lactarius</taxon>
    </lineage>
</organism>
<sequence length="469" mass="51349">MKRIRQAAFRILTKESGSNKEAGVSQEVRVEGNIHDQWGIAPHHFPAPTHEKATRGGVLKHTQSMPFFSREPRTVSGDIPAATTSSRPPPTSRHLRKNSKAARILGIAGAPEDGNNADTPPNYGGIMSPPLLPMDADPFSGRPLGALVIGSENTASLTQVMQLKPQYVPQPAFAPVPAERPIGHTFTQHIHASQPAHHPPVGSDAQRIPRSRARTGSTAVSAVSARSHSHPPPISSAPGGAGTLSQPPLYPPNSTNLENTREHGPTSTHTTHQADGLGACVRDAAVTHRKRYQNKYDPAPTPVPRLRKAHSSFVLSNGPMPPLHAPKPFKLTGQPSVEVLHVLAESISTETSRRNDQKTATAATEIWPPAPVIRPLRMAMPLPQAEKDAFRAAAIEADKAYRQICYERELPERVRSDRGRDVRRRERDPGRQRSRHHRRAATENSRRLGGREVEYRTMADYGYYPADQL</sequence>
<comment type="caution">
    <text evidence="2">The sequence shown here is derived from an EMBL/GenBank/DDBJ whole genome shotgun (WGS) entry which is preliminary data.</text>
</comment>
<keyword evidence="3" id="KW-1185">Reference proteome</keyword>
<feature type="region of interest" description="Disordered" evidence="1">
    <location>
        <begin position="192"/>
        <end position="277"/>
    </location>
</feature>
<protein>
    <submittedName>
        <fullName evidence="2">Uncharacterized protein</fullName>
    </submittedName>
</protein>
<feature type="region of interest" description="Disordered" evidence="1">
    <location>
        <begin position="69"/>
        <end position="97"/>
    </location>
</feature>
<dbReference type="EMBL" id="JAKELL010000160">
    <property type="protein sequence ID" value="KAH8979632.1"/>
    <property type="molecule type" value="Genomic_DNA"/>
</dbReference>
<feature type="compositionally biased region" description="Basic and acidic residues" evidence="1">
    <location>
        <begin position="414"/>
        <end position="431"/>
    </location>
</feature>
<feature type="compositionally biased region" description="Low complexity" evidence="1">
    <location>
        <begin position="214"/>
        <end position="226"/>
    </location>
</feature>
<evidence type="ECO:0000313" key="3">
    <source>
        <dbReference type="Proteomes" id="UP001201163"/>
    </source>
</evidence>
<evidence type="ECO:0000256" key="1">
    <source>
        <dbReference type="SAM" id="MobiDB-lite"/>
    </source>
</evidence>
<name>A0AAD4L763_9AGAM</name>
<proteinExistence type="predicted"/>
<feature type="compositionally biased region" description="Basic and acidic residues" evidence="1">
    <location>
        <begin position="440"/>
        <end position="451"/>
    </location>
</feature>
<dbReference type="Proteomes" id="UP001201163">
    <property type="component" value="Unassembled WGS sequence"/>
</dbReference>
<reference evidence="2" key="1">
    <citation type="submission" date="2022-01" db="EMBL/GenBank/DDBJ databases">
        <title>Comparative genomics reveals a dynamic genome evolution in the ectomycorrhizal milk-cap (Lactarius) mushrooms.</title>
        <authorList>
            <consortium name="DOE Joint Genome Institute"/>
            <person name="Lebreton A."/>
            <person name="Tang N."/>
            <person name="Kuo A."/>
            <person name="LaButti K."/>
            <person name="Drula E."/>
            <person name="Barry K."/>
            <person name="Clum A."/>
            <person name="Lipzen A."/>
            <person name="Mousain D."/>
            <person name="Ng V."/>
            <person name="Wang R."/>
            <person name="Wang X."/>
            <person name="Dai Y."/>
            <person name="Henrissat B."/>
            <person name="Grigoriev I.V."/>
            <person name="Guerin-Laguette A."/>
            <person name="Yu F."/>
            <person name="Martin F.M."/>
        </authorList>
    </citation>
    <scope>NUCLEOTIDE SEQUENCE</scope>
    <source>
        <strain evidence="2">QP</strain>
    </source>
</reference>
<evidence type="ECO:0000313" key="2">
    <source>
        <dbReference type="EMBL" id="KAH8979632.1"/>
    </source>
</evidence>
<dbReference type="AlphaFoldDB" id="A0AAD4L763"/>
<gene>
    <name evidence="2" type="ORF">EDB92DRAFT_1903463</name>
</gene>